<evidence type="ECO:0000313" key="2">
    <source>
        <dbReference type="Proteomes" id="UP000035088"/>
    </source>
</evidence>
<sequence length="69" mass="7549">MAHALMVIAASAMTASDDIHFPVRETDVAAVTPDGPRNRRRVTAVTPITPFTVPGDRWECQLAARGYIR</sequence>
<reference evidence="1 2" key="1">
    <citation type="submission" date="2011-11" db="EMBL/GenBank/DDBJ databases">
        <title>Whole genome shotgun sequence of Gordonia araii NBRC 100433.</title>
        <authorList>
            <person name="Yoshida Y."/>
            <person name="Hosoyama A."/>
            <person name="Tsuchikane K."/>
            <person name="Katsumata H."/>
            <person name="Yamazaki S."/>
            <person name="Fujita N."/>
        </authorList>
    </citation>
    <scope>NUCLEOTIDE SEQUENCE [LARGE SCALE GENOMIC DNA]</scope>
    <source>
        <strain evidence="1 2">NBRC 100433</strain>
    </source>
</reference>
<evidence type="ECO:0000313" key="1">
    <source>
        <dbReference type="EMBL" id="GAB09343.1"/>
    </source>
</evidence>
<organism evidence="1 2">
    <name type="scientific">Gordonia araii NBRC 100433</name>
    <dbReference type="NCBI Taxonomy" id="1073574"/>
    <lineage>
        <taxon>Bacteria</taxon>
        <taxon>Bacillati</taxon>
        <taxon>Actinomycetota</taxon>
        <taxon>Actinomycetes</taxon>
        <taxon>Mycobacteriales</taxon>
        <taxon>Gordoniaceae</taxon>
        <taxon>Gordonia</taxon>
    </lineage>
</organism>
<dbReference type="AlphaFoldDB" id="G7H0G8"/>
<comment type="caution">
    <text evidence="1">The sequence shown here is derived from an EMBL/GenBank/DDBJ whole genome shotgun (WGS) entry which is preliminary data.</text>
</comment>
<dbReference type="Proteomes" id="UP000035088">
    <property type="component" value="Unassembled WGS sequence"/>
</dbReference>
<proteinExistence type="predicted"/>
<name>G7H0G8_9ACTN</name>
<protein>
    <submittedName>
        <fullName evidence="1">Uncharacterized protein</fullName>
    </submittedName>
</protein>
<dbReference type="EMBL" id="BAEE01000036">
    <property type="protein sequence ID" value="GAB09343.1"/>
    <property type="molecule type" value="Genomic_DNA"/>
</dbReference>
<dbReference type="STRING" id="1073574.GOARA_036_00750"/>
<gene>
    <name evidence="1" type="ORF">GOARA_036_00750</name>
</gene>
<accession>G7H0G8</accession>
<keyword evidence="2" id="KW-1185">Reference proteome</keyword>